<proteinExistence type="inferred from homology"/>
<dbReference type="InterPro" id="IPR003593">
    <property type="entry name" value="AAA+_ATPase"/>
</dbReference>
<dbReference type="Gene3D" id="1.10.8.60">
    <property type="match status" value="2"/>
</dbReference>
<comment type="caution">
    <text evidence="7">The sequence shown here is derived from an EMBL/GenBank/DDBJ whole genome shotgun (WGS) entry which is preliminary data.</text>
</comment>
<comment type="similarity">
    <text evidence="1">Belongs to the CbxX/CfxQ family.</text>
</comment>
<keyword evidence="3" id="KW-0067">ATP-binding</keyword>
<feature type="compositionally biased region" description="Basic and acidic residues" evidence="5">
    <location>
        <begin position="9"/>
        <end position="20"/>
    </location>
</feature>
<dbReference type="GO" id="GO:0016887">
    <property type="term" value="F:ATP hydrolysis activity"/>
    <property type="evidence" value="ECO:0007669"/>
    <property type="project" value="InterPro"/>
</dbReference>
<evidence type="ECO:0000256" key="4">
    <source>
        <dbReference type="SAM" id="Coils"/>
    </source>
</evidence>
<dbReference type="Gene3D" id="2.40.50.140">
    <property type="entry name" value="Nucleic acid-binding proteins"/>
    <property type="match status" value="1"/>
</dbReference>
<dbReference type="Gene3D" id="3.40.50.300">
    <property type="entry name" value="P-loop containing nucleotide triphosphate hydrolases"/>
    <property type="match status" value="3"/>
</dbReference>
<dbReference type="Proteomes" id="UP001178507">
    <property type="component" value="Unassembled WGS sequence"/>
</dbReference>
<evidence type="ECO:0000256" key="5">
    <source>
        <dbReference type="SAM" id="MobiDB-lite"/>
    </source>
</evidence>
<feature type="coiled-coil region" evidence="4">
    <location>
        <begin position="251"/>
        <end position="278"/>
    </location>
</feature>
<dbReference type="SUPFAM" id="SSF52540">
    <property type="entry name" value="P-loop containing nucleoside triphosphate hydrolases"/>
    <property type="match status" value="3"/>
</dbReference>
<feature type="domain" description="AAA+ ATPase" evidence="6">
    <location>
        <begin position="1021"/>
        <end position="1159"/>
    </location>
</feature>
<dbReference type="InterPro" id="IPR003959">
    <property type="entry name" value="ATPase_AAA_core"/>
</dbReference>
<keyword evidence="8" id="KW-1185">Reference proteome</keyword>
<keyword evidence="2" id="KW-0547">Nucleotide-binding</keyword>
<gene>
    <name evidence="7" type="ORF">EVOR1521_LOCUS31330</name>
</gene>
<feature type="region of interest" description="Disordered" evidence="5">
    <location>
        <begin position="1248"/>
        <end position="1277"/>
    </location>
</feature>
<reference evidence="7" key="1">
    <citation type="submission" date="2023-08" db="EMBL/GenBank/DDBJ databases">
        <authorList>
            <person name="Chen Y."/>
            <person name="Shah S."/>
            <person name="Dougan E. K."/>
            <person name="Thang M."/>
            <person name="Chan C."/>
        </authorList>
    </citation>
    <scope>NUCLEOTIDE SEQUENCE</scope>
</reference>
<dbReference type="SMART" id="SM00382">
    <property type="entry name" value="AAA"/>
    <property type="match status" value="2"/>
</dbReference>
<evidence type="ECO:0000313" key="7">
    <source>
        <dbReference type="EMBL" id="CAJ1410519.1"/>
    </source>
</evidence>
<dbReference type="PANTHER" id="PTHR43392:SF2">
    <property type="entry name" value="AAA-TYPE ATPASE FAMILY PROTEIN _ ANKYRIN REPEAT FAMILY PROTEIN"/>
    <property type="match status" value="1"/>
</dbReference>
<protein>
    <recommendedName>
        <fullName evidence="6">AAA+ ATPase domain-containing protein</fullName>
    </recommendedName>
</protein>
<feature type="region of interest" description="Disordered" evidence="5">
    <location>
        <begin position="1297"/>
        <end position="1354"/>
    </location>
</feature>
<dbReference type="Pfam" id="PF00004">
    <property type="entry name" value="AAA"/>
    <property type="match status" value="2"/>
</dbReference>
<dbReference type="InterPro" id="IPR000641">
    <property type="entry name" value="CbxX/CfxQ"/>
</dbReference>
<name>A0AA36JRQ5_9DINO</name>
<dbReference type="InterPro" id="IPR027417">
    <property type="entry name" value="P-loop_NTPase"/>
</dbReference>
<feature type="compositionally biased region" description="Basic and acidic residues" evidence="5">
    <location>
        <begin position="1331"/>
        <end position="1354"/>
    </location>
</feature>
<dbReference type="FunFam" id="3.40.50.300:FF:000216">
    <property type="entry name" value="Type VII secretion ATPase EccA"/>
    <property type="match status" value="1"/>
</dbReference>
<feature type="region of interest" description="Disordered" evidence="5">
    <location>
        <begin position="1"/>
        <end position="36"/>
    </location>
</feature>
<dbReference type="GO" id="GO:0005524">
    <property type="term" value="F:ATP binding"/>
    <property type="evidence" value="ECO:0007669"/>
    <property type="project" value="UniProtKB-KW"/>
</dbReference>
<feature type="domain" description="AAA+ ATPase" evidence="6">
    <location>
        <begin position="708"/>
        <end position="852"/>
    </location>
</feature>
<keyword evidence="4" id="KW-0175">Coiled coil</keyword>
<dbReference type="PRINTS" id="PR00819">
    <property type="entry name" value="CBXCFQXSUPER"/>
</dbReference>
<dbReference type="InterPro" id="IPR050773">
    <property type="entry name" value="CbxX/CfxQ_RuBisCO_ESX"/>
</dbReference>
<evidence type="ECO:0000256" key="3">
    <source>
        <dbReference type="ARBA" id="ARBA00022840"/>
    </source>
</evidence>
<dbReference type="InterPro" id="IPR012340">
    <property type="entry name" value="NA-bd_OB-fold"/>
</dbReference>
<sequence>MEPMPALDEAPKVPEAKPEASEAGSPPPEATKEAVEQDRLTGLSIVNRTTPREVWEAEVAKQTTRLVQIRHIPVYCSGKNRQAKDNIIVGVLFDTAGEKLGNGEAFLKWRLTDMAQPEPRNMVLHLRWKACAHWRKAENAQTAQRGAIMAIMSPRLLDTTSVFAKDQIVFIENPNQVQKLGDCPDLGTCKKKGCKLPCNVVQKEAYCKLHLNALYASKSVRITVGGGADAKVAAFLADTRKRAGAKLFRASKARKEEAEEAGDERARAEEERKKKLELALHLDDRRFNTAEANDSYIKFVRKGLKAEESTISRVPQLGRGLDESSVFEDLAISRKNDRTWAETLDSAERFRLTPMDFGLDVLTAEQRERRMREVEAEVASLVGWGTEEDAGSARHFFYQLRRQLGSARGSGHSAAAAGGAAALHMPRALRVAANAGSGRETFVRLATCFLRAAGAISREEVVWVDAQELCEKGDPAEILQTRLLAAEHGCLAIKDVEALVDSREAVRALAQALGNVDGAASASTLVVILGTQAGLARVARMEPALEARFPTNVSIPDFTSLELVQFMEDCAAKLPSGALAFEQNLGPRLAEHLNEVYGGGGQGKELGERGNLALARRLLQRAVQNRITRLFNSIQEGETPGESPESEHLTKEDFEVGAPIGEGREQKDAIDEEVCNLIGMTKAKEWFAQVRQKVAFVEQTGTRSDLRVCLNIIITGNPGTGKTTFARLLARFFHTYGVLPKDSFVEKNGLELKAEFMGGTAPRVKAAVQEAMGGCLFLDEAYALMDSAAGIGGGGDAFSQEALRTLLTEVENHRTNLMVVLAGYKEKMGRLMRAEEGLARRFPNRLHLDDYTPAELAQICEMSARHRHQREFESGLREKLEKNIENFYWRDIAQQNAGLSVNLTEKALDRQIVRIVSKYPEAFAQMSLPSRSAGSEPPSLSRQRSSGGTSIQQVKAEVAVFTAADFGIEERPTMGDPELRKRVQQEVERLTGMANVKAFFKELSRTVAFVERGGDPRVLQTSLNLRLTGNPGTGKTTVARLIGRYLYAHGVLPRDTFVERNALALKGQFVGQTAPTVAEAVRDAMGGCLFIDEAYALADRGGDKFSGEVIRTLLTEVENHRTGLLVVLAGYADKMDVLMDSDPGLRRRFSLVLQLEDYTAEELAEICEHAAQDRFNLAFAPGLRDQLGRHIKTAHGQEISQHNGGLAVTLAERAFRRLATRLGDPNSGEAVSSGRELIAEDFLIGVAPARPPAPPKAATGAGESTQRSRPPKRGRPAWEAVSVLAREMAQELMKGMESAMKDEDPLDEDMPGGAAPSRDDHVKAVVKALAKGKDRERPKEEVKEEEQVPQQEGEKVVEEMSTLDALECLGVCPANFEWFELNVADPPDSNCGICGYRLADGYRCGGGTHYVCMGCIDAYKTRAT</sequence>
<evidence type="ECO:0000313" key="8">
    <source>
        <dbReference type="Proteomes" id="UP001178507"/>
    </source>
</evidence>
<dbReference type="PANTHER" id="PTHR43392">
    <property type="entry name" value="AAA-TYPE ATPASE FAMILY PROTEIN / ANKYRIN REPEAT FAMILY PROTEIN"/>
    <property type="match status" value="1"/>
</dbReference>
<feature type="region of interest" description="Disordered" evidence="5">
    <location>
        <begin position="927"/>
        <end position="952"/>
    </location>
</feature>
<dbReference type="CDD" id="cd00009">
    <property type="entry name" value="AAA"/>
    <property type="match status" value="2"/>
</dbReference>
<dbReference type="EMBL" id="CAUJNA010003822">
    <property type="protein sequence ID" value="CAJ1410519.1"/>
    <property type="molecule type" value="Genomic_DNA"/>
</dbReference>
<organism evidence="7 8">
    <name type="scientific">Effrenium voratum</name>
    <dbReference type="NCBI Taxonomy" id="2562239"/>
    <lineage>
        <taxon>Eukaryota</taxon>
        <taxon>Sar</taxon>
        <taxon>Alveolata</taxon>
        <taxon>Dinophyceae</taxon>
        <taxon>Suessiales</taxon>
        <taxon>Symbiodiniaceae</taxon>
        <taxon>Effrenium</taxon>
    </lineage>
</organism>
<evidence type="ECO:0000259" key="6">
    <source>
        <dbReference type="SMART" id="SM00382"/>
    </source>
</evidence>
<accession>A0AA36JRQ5</accession>
<evidence type="ECO:0000256" key="1">
    <source>
        <dbReference type="ARBA" id="ARBA00010378"/>
    </source>
</evidence>
<evidence type="ECO:0000256" key="2">
    <source>
        <dbReference type="ARBA" id="ARBA00022741"/>
    </source>
</evidence>